<protein>
    <recommendedName>
        <fullName evidence="5">DUF4853 domain-containing protein</fullName>
    </recommendedName>
</protein>
<reference evidence="3 4" key="1">
    <citation type="journal article" date="2018" name="Int. J. Syst. Evol. Microbiol.">
        <title>Glycomyces paridis sp. nov., isolated from the medicinal plant Paris polyphylla.</title>
        <authorList>
            <person name="Fang X.M."/>
            <person name="Bai J.L."/>
            <person name="Su J."/>
            <person name="Zhao L.L."/>
            <person name="Liu H.Y."/>
            <person name="Ma B.P."/>
            <person name="Zhang Y.Q."/>
            <person name="Yu L.Y."/>
        </authorList>
    </citation>
    <scope>NUCLEOTIDE SEQUENCE [LARGE SCALE GENOMIC DNA]</scope>
    <source>
        <strain evidence="3 4">CPCC 204357</strain>
    </source>
</reference>
<evidence type="ECO:0000256" key="1">
    <source>
        <dbReference type="SAM" id="MobiDB-lite"/>
    </source>
</evidence>
<feature type="chain" id="PRO_5020707919" description="DUF4853 domain-containing protein" evidence="2">
    <location>
        <begin position="25"/>
        <end position="194"/>
    </location>
</feature>
<dbReference type="Proteomes" id="UP000305792">
    <property type="component" value="Unassembled WGS sequence"/>
</dbReference>
<evidence type="ECO:0000256" key="2">
    <source>
        <dbReference type="SAM" id="SignalP"/>
    </source>
</evidence>
<evidence type="ECO:0008006" key="5">
    <source>
        <dbReference type="Google" id="ProtNLM"/>
    </source>
</evidence>
<sequence length="194" mass="20852">MTRPTVAALAAGLAVVFAASGCTAADVHQDYTDTEVLATMEAFVAESIAVLDAFPGFHSRNVSLEDCLYGVDRNESLEGHDTVHLTYEFPEASWEDPTVRETYPEILADHWEALGHEVEVDRNDAGEISHVNAVRDDGIGIYLTLLGKVLIETSLGGGAQCTEIGDGEFTIPEPTGGVLPENDRFTDNGPRDST</sequence>
<gene>
    <name evidence="3" type="ORF">E9998_14220</name>
</gene>
<feature type="signal peptide" evidence="2">
    <location>
        <begin position="1"/>
        <end position="24"/>
    </location>
</feature>
<feature type="compositionally biased region" description="Basic and acidic residues" evidence="1">
    <location>
        <begin position="181"/>
        <end position="194"/>
    </location>
</feature>
<name>A0A4S8PGW1_9ACTN</name>
<dbReference type="RefSeq" id="WP_136530370.1">
    <property type="nucleotide sequence ID" value="NZ_STGX01000010.1"/>
</dbReference>
<dbReference type="AlphaFoldDB" id="A0A4S8PGW1"/>
<feature type="region of interest" description="Disordered" evidence="1">
    <location>
        <begin position="171"/>
        <end position="194"/>
    </location>
</feature>
<dbReference type="EMBL" id="STGX01000010">
    <property type="protein sequence ID" value="THV27564.1"/>
    <property type="molecule type" value="Genomic_DNA"/>
</dbReference>
<proteinExistence type="predicted"/>
<comment type="caution">
    <text evidence="3">The sequence shown here is derived from an EMBL/GenBank/DDBJ whole genome shotgun (WGS) entry which is preliminary data.</text>
</comment>
<keyword evidence="2" id="KW-0732">Signal</keyword>
<evidence type="ECO:0000313" key="3">
    <source>
        <dbReference type="EMBL" id="THV27564.1"/>
    </source>
</evidence>
<dbReference type="PROSITE" id="PS51257">
    <property type="entry name" value="PROKAR_LIPOPROTEIN"/>
    <property type="match status" value="1"/>
</dbReference>
<accession>A0A4S8PGW1</accession>
<dbReference type="OrthoDB" id="9847132at2"/>
<keyword evidence="4" id="KW-1185">Reference proteome</keyword>
<organism evidence="3 4">
    <name type="scientific">Glycomyces paridis</name>
    <dbReference type="NCBI Taxonomy" id="2126555"/>
    <lineage>
        <taxon>Bacteria</taxon>
        <taxon>Bacillati</taxon>
        <taxon>Actinomycetota</taxon>
        <taxon>Actinomycetes</taxon>
        <taxon>Glycomycetales</taxon>
        <taxon>Glycomycetaceae</taxon>
        <taxon>Glycomyces</taxon>
    </lineage>
</organism>
<evidence type="ECO:0000313" key="4">
    <source>
        <dbReference type="Proteomes" id="UP000305792"/>
    </source>
</evidence>